<dbReference type="Pfam" id="PF00959">
    <property type="entry name" value="Phage_lysozyme"/>
    <property type="match status" value="1"/>
</dbReference>
<keyword evidence="6" id="KW-0326">Glycosidase</keyword>
<dbReference type="InterPro" id="IPR033907">
    <property type="entry name" value="Endolysin_autolysin"/>
</dbReference>
<keyword evidence="4" id="KW-1035">Host cytoplasm</keyword>
<dbReference type="Gene3D" id="1.10.530.40">
    <property type="match status" value="1"/>
</dbReference>
<reference evidence="7 8" key="1">
    <citation type="submission" date="2021-07" db="EMBL/GenBank/DDBJ databases">
        <title>Clostridium weizhouense sp. nov., an anaerobic bacterium isolated from activated sludge of Petroleum wastewater.</title>
        <authorList>
            <person name="Li Q."/>
        </authorList>
    </citation>
    <scope>NUCLEOTIDE SEQUENCE [LARGE SCALE GENOMIC DNA]</scope>
    <source>
        <strain evidence="7 8">YB-6</strain>
    </source>
</reference>
<protein>
    <recommendedName>
        <fullName evidence="6">Lysozyme</fullName>
        <ecNumber evidence="6">3.2.1.17</ecNumber>
    </recommendedName>
</protein>
<evidence type="ECO:0000256" key="3">
    <source>
        <dbReference type="ARBA" id="ARBA00022737"/>
    </source>
</evidence>
<dbReference type="RefSeq" id="WP_219781297.1">
    <property type="nucleotide sequence ID" value="NZ_JAHXPT010000021.1"/>
</dbReference>
<keyword evidence="1 6" id="KW-0929">Antimicrobial</keyword>
<evidence type="ECO:0000256" key="4">
    <source>
        <dbReference type="ARBA" id="ARBA00023200"/>
    </source>
</evidence>
<keyword evidence="8" id="KW-1185">Reference proteome</keyword>
<evidence type="ECO:0000256" key="2">
    <source>
        <dbReference type="ARBA" id="ARBA00022638"/>
    </source>
</evidence>
<comment type="similarity">
    <text evidence="6">Belongs to the glycosyl hydrolase 24 family.</text>
</comment>
<dbReference type="Gene3D" id="2.10.270.10">
    <property type="entry name" value="Cholin Binding"/>
    <property type="match status" value="2"/>
</dbReference>
<gene>
    <name evidence="7" type="ORF">KYD98_17255</name>
</gene>
<name>A0ABS7AT38_9CLOT</name>
<comment type="catalytic activity">
    <reaction evidence="6">
        <text>Hydrolysis of (1-&gt;4)-beta-linkages between N-acetylmuramic acid and N-acetyl-D-glucosamine residues in a peptidoglycan and between N-acetyl-D-glucosamine residues in chitodextrins.</text>
        <dbReference type="EC" id="3.2.1.17"/>
    </reaction>
</comment>
<dbReference type="PANTHER" id="PTHR38107:SF3">
    <property type="entry name" value="LYSOZYME RRRD-RELATED"/>
    <property type="match status" value="1"/>
</dbReference>
<feature type="repeat" description="Cell wall-binding" evidence="5">
    <location>
        <begin position="36"/>
        <end position="56"/>
    </location>
</feature>
<dbReference type="Pfam" id="PF19127">
    <property type="entry name" value="Choline_bind_3"/>
    <property type="match status" value="1"/>
</dbReference>
<dbReference type="SUPFAM" id="SSF69360">
    <property type="entry name" value="Cell wall binding repeat"/>
    <property type="match status" value="1"/>
</dbReference>
<organism evidence="7 8">
    <name type="scientific">Clostridium weizhouense</name>
    <dbReference type="NCBI Taxonomy" id="2859781"/>
    <lineage>
        <taxon>Bacteria</taxon>
        <taxon>Bacillati</taxon>
        <taxon>Bacillota</taxon>
        <taxon>Clostridia</taxon>
        <taxon>Eubacteriales</taxon>
        <taxon>Clostridiaceae</taxon>
        <taxon>Clostridium</taxon>
    </lineage>
</organism>
<dbReference type="InterPro" id="IPR051018">
    <property type="entry name" value="Bacteriophage_GH24"/>
</dbReference>
<dbReference type="EMBL" id="JAHXPT010000021">
    <property type="protein sequence ID" value="MBW6411832.1"/>
    <property type="molecule type" value="Genomic_DNA"/>
</dbReference>
<evidence type="ECO:0000313" key="8">
    <source>
        <dbReference type="Proteomes" id="UP001519921"/>
    </source>
</evidence>
<keyword evidence="2 6" id="KW-0081">Bacteriolytic enzyme</keyword>
<evidence type="ECO:0000256" key="5">
    <source>
        <dbReference type="PROSITE-ProRule" id="PRU00591"/>
    </source>
</evidence>
<dbReference type="PANTHER" id="PTHR38107">
    <property type="match status" value="1"/>
</dbReference>
<sequence>MSNWKWCVEDSDGKVIKGWYEDNETWYYLNDEGVMQTGWLHDKDGRWYYLNNDGSMATGWLKSPYSGKWFYLEPNSTGYKGEMYRDGTYTIEGKEYEFNKEGAWIEEKSLVSNSLIEFIKGWEDFFECAYYDGYGKTDTYLTIGYGTTKTANPSAFLKGIESTCTKDQATQWLKDEVNKCAEKIKNALGDTRISQCRFDCMVDIAYNAGTGALIGGNTWKALVSGNQNAIETYIMQWNKANGKYSEGLNKRCRARVNMALYGIYNSEH</sequence>
<dbReference type="CDD" id="cd00737">
    <property type="entry name" value="lyz_endolysin_autolysin"/>
    <property type="match status" value="1"/>
</dbReference>
<evidence type="ECO:0000313" key="7">
    <source>
        <dbReference type="EMBL" id="MBW6411832.1"/>
    </source>
</evidence>
<dbReference type="GO" id="GO:0016787">
    <property type="term" value="F:hydrolase activity"/>
    <property type="evidence" value="ECO:0007669"/>
    <property type="project" value="UniProtKB-KW"/>
</dbReference>
<dbReference type="InterPro" id="IPR018337">
    <property type="entry name" value="Cell_wall/Cho-bd_repeat"/>
</dbReference>
<comment type="caution">
    <text evidence="7">The sequence shown here is derived from an EMBL/GenBank/DDBJ whole genome shotgun (WGS) entry which is preliminary data.</text>
</comment>
<dbReference type="PROSITE" id="PS51170">
    <property type="entry name" value="CW"/>
    <property type="match status" value="2"/>
</dbReference>
<dbReference type="InterPro" id="IPR023347">
    <property type="entry name" value="Lysozyme_dom_sf"/>
</dbReference>
<dbReference type="SUPFAM" id="SSF53955">
    <property type="entry name" value="Lysozyme-like"/>
    <property type="match status" value="1"/>
</dbReference>
<dbReference type="Pfam" id="PF01473">
    <property type="entry name" value="Choline_bind_1"/>
    <property type="match status" value="1"/>
</dbReference>
<accession>A0ABS7AT38</accession>
<dbReference type="InterPro" id="IPR002196">
    <property type="entry name" value="Glyco_hydro_24"/>
</dbReference>
<evidence type="ECO:0000256" key="6">
    <source>
        <dbReference type="RuleBase" id="RU003788"/>
    </source>
</evidence>
<feature type="repeat" description="Cell wall-binding" evidence="5">
    <location>
        <begin position="16"/>
        <end position="35"/>
    </location>
</feature>
<keyword evidence="3" id="KW-0677">Repeat</keyword>
<dbReference type="Proteomes" id="UP001519921">
    <property type="component" value="Unassembled WGS sequence"/>
</dbReference>
<dbReference type="EC" id="3.2.1.17" evidence="6"/>
<keyword evidence="6 7" id="KW-0378">Hydrolase</keyword>
<dbReference type="InterPro" id="IPR023346">
    <property type="entry name" value="Lysozyme-like_dom_sf"/>
</dbReference>
<proteinExistence type="inferred from homology"/>
<evidence type="ECO:0000256" key="1">
    <source>
        <dbReference type="ARBA" id="ARBA00022529"/>
    </source>
</evidence>